<dbReference type="EMBL" id="JBHSBI010000019">
    <property type="protein sequence ID" value="MFC4012125.1"/>
    <property type="molecule type" value="Genomic_DNA"/>
</dbReference>
<feature type="transmembrane region" description="Helical" evidence="1">
    <location>
        <begin position="128"/>
        <end position="149"/>
    </location>
</feature>
<organism evidence="2 3">
    <name type="scientific">Nonomuraea purpurea</name>
    <dbReference type="NCBI Taxonomy" id="1849276"/>
    <lineage>
        <taxon>Bacteria</taxon>
        <taxon>Bacillati</taxon>
        <taxon>Actinomycetota</taxon>
        <taxon>Actinomycetes</taxon>
        <taxon>Streptosporangiales</taxon>
        <taxon>Streptosporangiaceae</taxon>
        <taxon>Nonomuraea</taxon>
    </lineage>
</organism>
<reference evidence="3" key="1">
    <citation type="journal article" date="2019" name="Int. J. Syst. Evol. Microbiol.">
        <title>The Global Catalogue of Microorganisms (GCM) 10K type strain sequencing project: providing services to taxonomists for standard genome sequencing and annotation.</title>
        <authorList>
            <consortium name="The Broad Institute Genomics Platform"/>
            <consortium name="The Broad Institute Genome Sequencing Center for Infectious Disease"/>
            <person name="Wu L."/>
            <person name="Ma J."/>
        </authorList>
    </citation>
    <scope>NUCLEOTIDE SEQUENCE [LARGE SCALE GENOMIC DNA]</scope>
    <source>
        <strain evidence="3">TBRC 1276</strain>
    </source>
</reference>
<evidence type="ECO:0008006" key="4">
    <source>
        <dbReference type="Google" id="ProtNLM"/>
    </source>
</evidence>
<gene>
    <name evidence="2" type="ORF">ACFOY2_33160</name>
</gene>
<proteinExistence type="predicted"/>
<comment type="caution">
    <text evidence="2">The sequence shown here is derived from an EMBL/GenBank/DDBJ whole genome shotgun (WGS) entry which is preliminary data.</text>
</comment>
<keyword evidence="1" id="KW-0472">Membrane</keyword>
<accession>A0ABV8GDU5</accession>
<keyword evidence="3" id="KW-1185">Reference proteome</keyword>
<dbReference type="RefSeq" id="WP_379532045.1">
    <property type="nucleotide sequence ID" value="NZ_JBHSBI010000019.1"/>
</dbReference>
<evidence type="ECO:0000313" key="3">
    <source>
        <dbReference type="Proteomes" id="UP001595851"/>
    </source>
</evidence>
<sequence>MRSHARPALLIAGWVGAAALALVAPGNLVMRLVFGKLEDPQLLRQTLLTTLGLLLALAVIRYGERGRPRRPQPWDDTAVRPALWARAVTWVAAGVPVVGFSVPHLLWGLGVPFGVGEETSLAELRGSAVFWVLLVAGPVAGAALTLGLISRWSQVVAGRRVPRLIAVVPPVAVGLLVGQYGTMMTTCLAFGLTQTCAPNGGAEVLDGSWGFAATYPVFLLWGVSLLAAAAGYLHTTTALRQQRP</sequence>
<feature type="transmembrane region" description="Helical" evidence="1">
    <location>
        <begin position="45"/>
        <end position="63"/>
    </location>
</feature>
<evidence type="ECO:0000313" key="2">
    <source>
        <dbReference type="EMBL" id="MFC4012125.1"/>
    </source>
</evidence>
<keyword evidence="1" id="KW-1133">Transmembrane helix</keyword>
<feature type="transmembrane region" description="Helical" evidence="1">
    <location>
        <begin position="161"/>
        <end position="181"/>
    </location>
</feature>
<name>A0ABV8GDU5_9ACTN</name>
<protein>
    <recommendedName>
        <fullName evidence="4">DUF3995 domain-containing protein</fullName>
    </recommendedName>
</protein>
<feature type="transmembrane region" description="Helical" evidence="1">
    <location>
        <begin position="83"/>
        <end position="108"/>
    </location>
</feature>
<keyword evidence="1" id="KW-0812">Transmembrane</keyword>
<dbReference type="Proteomes" id="UP001595851">
    <property type="component" value="Unassembled WGS sequence"/>
</dbReference>
<evidence type="ECO:0000256" key="1">
    <source>
        <dbReference type="SAM" id="Phobius"/>
    </source>
</evidence>
<feature type="transmembrane region" description="Helical" evidence="1">
    <location>
        <begin position="213"/>
        <end position="233"/>
    </location>
</feature>